<evidence type="ECO:0000256" key="2">
    <source>
        <dbReference type="ARBA" id="ARBA00012438"/>
    </source>
</evidence>
<reference evidence="12" key="1">
    <citation type="journal article" date="2019" name="Int. J. Syst. Evol. Microbiol.">
        <title>The Global Catalogue of Microorganisms (GCM) 10K type strain sequencing project: providing services to taxonomists for standard genome sequencing and annotation.</title>
        <authorList>
            <consortium name="The Broad Institute Genomics Platform"/>
            <consortium name="The Broad Institute Genome Sequencing Center for Infectious Disease"/>
            <person name="Wu L."/>
            <person name="Ma J."/>
        </authorList>
    </citation>
    <scope>NUCLEOTIDE SEQUENCE [LARGE SCALE GENOMIC DNA]</scope>
    <source>
        <strain evidence="12">CGMCC 1.15772</strain>
    </source>
</reference>
<dbReference type="Proteomes" id="UP001596507">
    <property type="component" value="Unassembled WGS sequence"/>
</dbReference>
<evidence type="ECO:0000256" key="5">
    <source>
        <dbReference type="ARBA" id="ARBA00022741"/>
    </source>
</evidence>
<feature type="domain" description="Signal transduction histidine kinase subgroup 3 dimerisation and phosphoacceptor" evidence="10">
    <location>
        <begin position="188"/>
        <end position="253"/>
    </location>
</feature>
<keyword evidence="12" id="KW-1185">Reference proteome</keyword>
<dbReference type="EMBL" id="JBHTBE010000001">
    <property type="protein sequence ID" value="MFC7267367.1"/>
    <property type="molecule type" value="Genomic_DNA"/>
</dbReference>
<comment type="catalytic activity">
    <reaction evidence="1">
        <text>ATP + protein L-histidine = ADP + protein N-phospho-L-histidine.</text>
        <dbReference type="EC" id="2.7.13.3"/>
    </reaction>
</comment>
<proteinExistence type="predicted"/>
<dbReference type="InterPro" id="IPR011712">
    <property type="entry name" value="Sig_transdc_His_kin_sub3_dim/P"/>
</dbReference>
<dbReference type="Gene3D" id="3.30.565.10">
    <property type="entry name" value="Histidine kinase-like ATPase, C-terminal domain"/>
    <property type="match status" value="1"/>
</dbReference>
<evidence type="ECO:0000259" key="10">
    <source>
        <dbReference type="Pfam" id="PF07730"/>
    </source>
</evidence>
<dbReference type="GO" id="GO:0016301">
    <property type="term" value="F:kinase activity"/>
    <property type="evidence" value="ECO:0007669"/>
    <property type="project" value="UniProtKB-KW"/>
</dbReference>
<dbReference type="CDD" id="cd16917">
    <property type="entry name" value="HATPase_UhpB-NarQ-NarX-like"/>
    <property type="match status" value="1"/>
</dbReference>
<dbReference type="RefSeq" id="WP_262872320.1">
    <property type="nucleotide sequence ID" value="NZ_BAABKW010000008.1"/>
</dbReference>
<feature type="transmembrane region" description="Helical" evidence="9">
    <location>
        <begin position="18"/>
        <end position="37"/>
    </location>
</feature>
<sequence>MTGDLDTALPRLHPSPPAWVGDLIAVLLIVAIAFAPFPDDDFRATTPLTWILVLLPAGLVVLRRRWPIPVLAACVGVYAALMLLGVVSLGAGLALAVAAFGAANRVPRRTGLIAIAVVEAVVIGVSVLVSLRGGFDPRTVQVALAIAFAAAAGDATRSRREYLQAVIDRARRAEETKDAEAHRRVSEERLRIARDLHDAVAHQISVISLNAGVASASLDARPEKTRESLATIRTASRAVLGEIGDLMAVLRAGDDTASGPAPQPTLAELDALTAAFAETGLEVALRVEGDLAAAPPSVSRVAYRVVQEGLTNALKHGADGRAHVLVHAGAHDLQVVVTNPVAAASAESGEARGGYGLVGLRERVASVRGVVETGLVPGGFRLAAEIPYPEEPR</sequence>
<feature type="transmembrane region" description="Helical" evidence="9">
    <location>
        <begin position="112"/>
        <end position="131"/>
    </location>
</feature>
<keyword evidence="6 11" id="KW-0418">Kinase</keyword>
<dbReference type="Gene3D" id="1.20.5.1930">
    <property type="match status" value="1"/>
</dbReference>
<dbReference type="InterPro" id="IPR036890">
    <property type="entry name" value="HATPase_C_sf"/>
</dbReference>
<evidence type="ECO:0000256" key="8">
    <source>
        <dbReference type="ARBA" id="ARBA00023012"/>
    </source>
</evidence>
<organism evidence="11 12">
    <name type="scientific">Microbacterium fluvii</name>
    <dbReference type="NCBI Taxonomy" id="415215"/>
    <lineage>
        <taxon>Bacteria</taxon>
        <taxon>Bacillati</taxon>
        <taxon>Actinomycetota</taxon>
        <taxon>Actinomycetes</taxon>
        <taxon>Micrococcales</taxon>
        <taxon>Microbacteriaceae</taxon>
        <taxon>Microbacterium</taxon>
    </lineage>
</organism>
<keyword evidence="9" id="KW-1133">Transmembrane helix</keyword>
<evidence type="ECO:0000256" key="1">
    <source>
        <dbReference type="ARBA" id="ARBA00000085"/>
    </source>
</evidence>
<keyword evidence="9" id="KW-0812">Transmembrane</keyword>
<evidence type="ECO:0000256" key="4">
    <source>
        <dbReference type="ARBA" id="ARBA00022679"/>
    </source>
</evidence>
<evidence type="ECO:0000256" key="3">
    <source>
        <dbReference type="ARBA" id="ARBA00022553"/>
    </source>
</evidence>
<keyword evidence="9" id="KW-0472">Membrane</keyword>
<feature type="transmembrane region" description="Helical" evidence="9">
    <location>
        <begin position="44"/>
        <end position="62"/>
    </location>
</feature>
<comment type="caution">
    <text evidence="11">The sequence shown here is derived from an EMBL/GenBank/DDBJ whole genome shotgun (WGS) entry which is preliminary data.</text>
</comment>
<keyword evidence="8" id="KW-0902">Two-component regulatory system</keyword>
<dbReference type="EC" id="2.7.13.3" evidence="2"/>
<keyword evidence="7" id="KW-0067">ATP-binding</keyword>
<evidence type="ECO:0000256" key="9">
    <source>
        <dbReference type="SAM" id="Phobius"/>
    </source>
</evidence>
<name>A0ABW2HAB9_9MICO</name>
<evidence type="ECO:0000313" key="12">
    <source>
        <dbReference type="Proteomes" id="UP001596507"/>
    </source>
</evidence>
<dbReference type="PANTHER" id="PTHR24421:SF10">
    <property type="entry name" value="NITRATE_NITRITE SENSOR PROTEIN NARQ"/>
    <property type="match status" value="1"/>
</dbReference>
<dbReference type="SUPFAM" id="SSF55874">
    <property type="entry name" value="ATPase domain of HSP90 chaperone/DNA topoisomerase II/histidine kinase"/>
    <property type="match status" value="1"/>
</dbReference>
<keyword evidence="5" id="KW-0547">Nucleotide-binding</keyword>
<accession>A0ABW2HAB9</accession>
<protein>
    <recommendedName>
        <fullName evidence="2">histidine kinase</fullName>
        <ecNumber evidence="2">2.7.13.3</ecNumber>
    </recommendedName>
</protein>
<keyword evidence="3" id="KW-0597">Phosphoprotein</keyword>
<dbReference type="Pfam" id="PF07730">
    <property type="entry name" value="HisKA_3"/>
    <property type="match status" value="1"/>
</dbReference>
<dbReference type="PANTHER" id="PTHR24421">
    <property type="entry name" value="NITRATE/NITRITE SENSOR PROTEIN NARX-RELATED"/>
    <property type="match status" value="1"/>
</dbReference>
<evidence type="ECO:0000256" key="6">
    <source>
        <dbReference type="ARBA" id="ARBA00022777"/>
    </source>
</evidence>
<keyword evidence="4" id="KW-0808">Transferase</keyword>
<gene>
    <name evidence="11" type="ORF">ACFQRL_00190</name>
</gene>
<feature type="transmembrane region" description="Helical" evidence="9">
    <location>
        <begin position="68"/>
        <end position="100"/>
    </location>
</feature>
<evidence type="ECO:0000313" key="11">
    <source>
        <dbReference type="EMBL" id="MFC7267367.1"/>
    </source>
</evidence>
<dbReference type="InterPro" id="IPR050482">
    <property type="entry name" value="Sensor_HK_TwoCompSys"/>
</dbReference>
<evidence type="ECO:0000256" key="7">
    <source>
        <dbReference type="ARBA" id="ARBA00022840"/>
    </source>
</evidence>